<sequence length="188" mass="20647">MWWESVLEDNGGSTSSTREFGEEPFRDLWWVDEENIAPAAAVEVEADVASKSDGLASKSDVDKHSSDPQADAPADSKMVEDVDNQSILDEKELKEINNSIQLCIEDMVQKTKLLTKKYVQQSINLDDVASPSVVAYDVADPNFKDLNWDLRNGNSIVQAITAGVLSAISDSCLEALWYTETSVKEAAS</sequence>
<proteinExistence type="predicted"/>
<evidence type="ECO:0000313" key="2">
    <source>
        <dbReference type="EMBL" id="KAI9161454.1"/>
    </source>
</evidence>
<evidence type="ECO:0000256" key="1">
    <source>
        <dbReference type="SAM" id="MobiDB-lite"/>
    </source>
</evidence>
<feature type="region of interest" description="Disordered" evidence="1">
    <location>
        <begin position="47"/>
        <end position="79"/>
    </location>
</feature>
<name>A0AAD5NJ45_ACENE</name>
<protein>
    <submittedName>
        <fullName evidence="2">Uncharacterized protein</fullName>
    </submittedName>
</protein>
<accession>A0AAD5NJ45</accession>
<reference evidence="2" key="1">
    <citation type="journal article" date="2022" name="Plant J.">
        <title>Strategies of tolerance reflected in two North American maple genomes.</title>
        <authorList>
            <person name="McEvoy S.L."/>
            <person name="Sezen U.U."/>
            <person name="Trouern-Trend A."/>
            <person name="McMahon S.M."/>
            <person name="Schaberg P.G."/>
            <person name="Yang J."/>
            <person name="Wegrzyn J.L."/>
            <person name="Swenson N.G."/>
        </authorList>
    </citation>
    <scope>NUCLEOTIDE SEQUENCE</scope>
    <source>
        <strain evidence="2">91603</strain>
    </source>
</reference>
<keyword evidence="3" id="KW-1185">Reference proteome</keyword>
<gene>
    <name evidence="2" type="ORF">LWI28_017617</name>
</gene>
<organism evidence="2 3">
    <name type="scientific">Acer negundo</name>
    <name type="common">Box elder</name>
    <dbReference type="NCBI Taxonomy" id="4023"/>
    <lineage>
        <taxon>Eukaryota</taxon>
        <taxon>Viridiplantae</taxon>
        <taxon>Streptophyta</taxon>
        <taxon>Embryophyta</taxon>
        <taxon>Tracheophyta</taxon>
        <taxon>Spermatophyta</taxon>
        <taxon>Magnoliopsida</taxon>
        <taxon>eudicotyledons</taxon>
        <taxon>Gunneridae</taxon>
        <taxon>Pentapetalae</taxon>
        <taxon>rosids</taxon>
        <taxon>malvids</taxon>
        <taxon>Sapindales</taxon>
        <taxon>Sapindaceae</taxon>
        <taxon>Hippocastanoideae</taxon>
        <taxon>Acereae</taxon>
        <taxon>Acer</taxon>
    </lineage>
</organism>
<comment type="caution">
    <text evidence="2">The sequence shown here is derived from an EMBL/GenBank/DDBJ whole genome shotgun (WGS) entry which is preliminary data.</text>
</comment>
<dbReference type="EMBL" id="JAJSOW010000106">
    <property type="protein sequence ID" value="KAI9161454.1"/>
    <property type="molecule type" value="Genomic_DNA"/>
</dbReference>
<reference evidence="2" key="2">
    <citation type="submission" date="2023-02" db="EMBL/GenBank/DDBJ databases">
        <authorList>
            <person name="Swenson N.G."/>
            <person name="Wegrzyn J.L."/>
            <person name="Mcevoy S.L."/>
        </authorList>
    </citation>
    <scope>NUCLEOTIDE SEQUENCE</scope>
    <source>
        <strain evidence="2">91603</strain>
        <tissue evidence="2">Leaf</tissue>
    </source>
</reference>
<dbReference type="AlphaFoldDB" id="A0AAD5NJ45"/>
<dbReference type="Proteomes" id="UP001064489">
    <property type="component" value="Chromosome 2"/>
</dbReference>
<feature type="region of interest" description="Disordered" evidence="1">
    <location>
        <begin position="1"/>
        <end position="20"/>
    </location>
</feature>
<evidence type="ECO:0000313" key="3">
    <source>
        <dbReference type="Proteomes" id="UP001064489"/>
    </source>
</evidence>